<dbReference type="Gene3D" id="1.25.40.10">
    <property type="entry name" value="Tetratricopeptide repeat domain"/>
    <property type="match status" value="1"/>
</dbReference>
<comment type="caution">
    <text evidence="10">The sequence shown here is derived from an EMBL/GenBank/DDBJ whole genome shotgun (WGS) entry which is preliminary data.</text>
</comment>
<protein>
    <submittedName>
        <fullName evidence="10">M48 family peptidase</fullName>
    </submittedName>
</protein>
<dbReference type="GO" id="GO:0051603">
    <property type="term" value="P:proteolysis involved in protein catabolic process"/>
    <property type="evidence" value="ECO:0007669"/>
    <property type="project" value="TreeGrafter"/>
</dbReference>
<dbReference type="Gene3D" id="3.30.2010.10">
    <property type="entry name" value="Metalloproteases ('zincins'), catalytic domain"/>
    <property type="match status" value="1"/>
</dbReference>
<evidence type="ECO:0000256" key="2">
    <source>
        <dbReference type="ARBA" id="ARBA00022670"/>
    </source>
</evidence>
<accession>A0A4V3RZI2</accession>
<keyword evidence="4" id="KW-0378">Hydrolase</keyword>
<sequence length="464" mass="50895">MRFIYRLVFALSLTLGVSAQSFAQGLIRDAEAEIMMERYADPLIQAAGLNPDSVDLYLIGDMEFNAFVTGGQNIFMHTGAIVIADQPIEIKGVLAHEIGHIDGAHLARFGDASRGALATMAMTVGLGLAAALAGEGGAGAAIMASGSQFATLDMLRYTRAQEAAADQAAANYLEATGQSGRGLVATFERFRYQEVMSRQRQMEYFRSHPLSADRIGALRRSVDNSPYVDVTDTPEEVDELRRVQAKIIGFMVPPAQTFNRYPESDTSVPARYARSVAYFKRGDLDHARAELQTLMDEEPENPFFRELEGQMLYESGFIAESIAPYERAVELMPDSPLLRIGLATSLIAAGSTEQLESAKAHLRFALTEEPENSLGWYQLSIAHQALGEQALAELATAERAFSVGNNVEAYQFATRAHESLESGTPAWVRAAELKAVAQPSPDEIREWNRNQRQRQPLAPSRGLR</sequence>
<evidence type="ECO:0000256" key="5">
    <source>
        <dbReference type="ARBA" id="ARBA00022833"/>
    </source>
</evidence>
<dbReference type="GO" id="GO:0046872">
    <property type="term" value="F:metal ion binding"/>
    <property type="evidence" value="ECO:0007669"/>
    <property type="project" value="UniProtKB-KW"/>
</dbReference>
<evidence type="ECO:0000256" key="8">
    <source>
        <dbReference type="SAM" id="SignalP"/>
    </source>
</evidence>
<dbReference type="AlphaFoldDB" id="A0A4V3RZI2"/>
<gene>
    <name evidence="10" type="ORF">E5162_03635</name>
</gene>
<evidence type="ECO:0000313" key="11">
    <source>
        <dbReference type="Proteomes" id="UP000305451"/>
    </source>
</evidence>
<dbReference type="InterPro" id="IPR051156">
    <property type="entry name" value="Mito/Outer_Membr_Metalloprot"/>
</dbReference>
<dbReference type="OrthoDB" id="9814887at2"/>
<keyword evidence="5" id="KW-0862">Zinc</keyword>
<dbReference type="GO" id="GO:0004222">
    <property type="term" value="F:metalloendopeptidase activity"/>
    <property type="evidence" value="ECO:0007669"/>
    <property type="project" value="InterPro"/>
</dbReference>
<dbReference type="GO" id="GO:0016020">
    <property type="term" value="C:membrane"/>
    <property type="evidence" value="ECO:0007669"/>
    <property type="project" value="TreeGrafter"/>
</dbReference>
<dbReference type="PANTHER" id="PTHR22726">
    <property type="entry name" value="METALLOENDOPEPTIDASE OMA1"/>
    <property type="match status" value="1"/>
</dbReference>
<dbReference type="InterPro" id="IPR001915">
    <property type="entry name" value="Peptidase_M48"/>
</dbReference>
<dbReference type="InterPro" id="IPR011990">
    <property type="entry name" value="TPR-like_helical_dom_sf"/>
</dbReference>
<comment type="cofactor">
    <cofactor evidence="1">
        <name>Zn(2+)</name>
        <dbReference type="ChEBI" id="CHEBI:29105"/>
    </cofactor>
</comment>
<evidence type="ECO:0000256" key="3">
    <source>
        <dbReference type="ARBA" id="ARBA00022723"/>
    </source>
</evidence>
<dbReference type="CDD" id="cd07324">
    <property type="entry name" value="M48C_Oma1-like"/>
    <property type="match status" value="1"/>
</dbReference>
<feature type="chain" id="PRO_5020323732" evidence="8">
    <location>
        <begin position="24"/>
        <end position="464"/>
    </location>
</feature>
<dbReference type="RefSeq" id="WP_135943575.1">
    <property type="nucleotide sequence ID" value="NZ_BMEI01000001.1"/>
</dbReference>
<dbReference type="PANTHER" id="PTHR22726:SF1">
    <property type="entry name" value="METALLOENDOPEPTIDASE OMA1, MITOCHONDRIAL"/>
    <property type="match status" value="1"/>
</dbReference>
<evidence type="ECO:0000256" key="6">
    <source>
        <dbReference type="ARBA" id="ARBA00023049"/>
    </source>
</evidence>
<evidence type="ECO:0000256" key="4">
    <source>
        <dbReference type="ARBA" id="ARBA00022801"/>
    </source>
</evidence>
<dbReference type="EMBL" id="SRXV01000001">
    <property type="protein sequence ID" value="TGY94379.1"/>
    <property type="molecule type" value="Genomic_DNA"/>
</dbReference>
<dbReference type="Proteomes" id="UP000305451">
    <property type="component" value="Unassembled WGS sequence"/>
</dbReference>
<name>A0A4V3RZI2_9PROT</name>
<keyword evidence="2" id="KW-0645">Protease</keyword>
<organism evidence="10 11">
    <name type="scientific">Marinicauda pacifica</name>
    <dbReference type="NCBI Taxonomy" id="1133559"/>
    <lineage>
        <taxon>Bacteria</taxon>
        <taxon>Pseudomonadati</taxon>
        <taxon>Pseudomonadota</taxon>
        <taxon>Alphaproteobacteria</taxon>
        <taxon>Maricaulales</taxon>
        <taxon>Maricaulaceae</taxon>
        <taxon>Marinicauda</taxon>
    </lineage>
</organism>
<feature type="domain" description="Peptidase M48" evidence="9">
    <location>
        <begin position="37"/>
        <end position="220"/>
    </location>
</feature>
<keyword evidence="11" id="KW-1185">Reference proteome</keyword>
<dbReference type="Pfam" id="PF01435">
    <property type="entry name" value="Peptidase_M48"/>
    <property type="match status" value="1"/>
</dbReference>
<evidence type="ECO:0000259" key="9">
    <source>
        <dbReference type="Pfam" id="PF01435"/>
    </source>
</evidence>
<dbReference type="SUPFAM" id="SSF48452">
    <property type="entry name" value="TPR-like"/>
    <property type="match status" value="1"/>
</dbReference>
<evidence type="ECO:0000313" key="10">
    <source>
        <dbReference type="EMBL" id="TGY94379.1"/>
    </source>
</evidence>
<keyword evidence="6" id="KW-0482">Metalloprotease</keyword>
<feature type="signal peptide" evidence="8">
    <location>
        <begin position="1"/>
        <end position="23"/>
    </location>
</feature>
<reference evidence="10 11" key="1">
    <citation type="journal article" date="2013" name="Int. J. Syst. Evol. Microbiol.">
        <title>Marinicauda pacifica gen. nov., sp. nov., a prosthecate alphaproteobacterium of the family Hyphomonadaceae isolated from deep seawater.</title>
        <authorList>
            <person name="Zhang X.Y."/>
            <person name="Li G.W."/>
            <person name="Wang C.S."/>
            <person name="Zhang Y.J."/>
            <person name="Xu X.W."/>
            <person name="Li H."/>
            <person name="Liu A."/>
            <person name="Liu C."/>
            <person name="Xie B.B."/>
            <person name="Qin Q.L."/>
            <person name="Xu Z."/>
            <person name="Chen X.L."/>
            <person name="Zhou B.C."/>
            <person name="Zhang Y.Z."/>
        </authorList>
    </citation>
    <scope>NUCLEOTIDE SEQUENCE [LARGE SCALE GENOMIC DNA]</scope>
    <source>
        <strain evidence="10 11">P-1 km-3</strain>
    </source>
</reference>
<keyword evidence="3" id="KW-0479">Metal-binding</keyword>
<proteinExistence type="predicted"/>
<evidence type="ECO:0000256" key="7">
    <source>
        <dbReference type="SAM" id="MobiDB-lite"/>
    </source>
</evidence>
<keyword evidence="8" id="KW-0732">Signal</keyword>
<evidence type="ECO:0000256" key="1">
    <source>
        <dbReference type="ARBA" id="ARBA00001947"/>
    </source>
</evidence>
<feature type="region of interest" description="Disordered" evidence="7">
    <location>
        <begin position="439"/>
        <end position="464"/>
    </location>
</feature>